<name>A0AC61DDC7_9FIRM</name>
<organism evidence="1 2">
    <name type="scientific">Sporanaerobium hydrogeniformans</name>
    <dbReference type="NCBI Taxonomy" id="3072179"/>
    <lineage>
        <taxon>Bacteria</taxon>
        <taxon>Bacillati</taxon>
        <taxon>Bacillota</taxon>
        <taxon>Clostridia</taxon>
        <taxon>Lachnospirales</taxon>
        <taxon>Lachnospiraceae</taxon>
        <taxon>Sporanaerobium</taxon>
    </lineage>
</organism>
<comment type="caution">
    <text evidence="1">The sequence shown here is derived from an EMBL/GenBank/DDBJ whole genome shotgun (WGS) entry which is preliminary data.</text>
</comment>
<sequence length="515" mass="56549">MKKTALCLGLLMAWIGGTLGTVMLYGQHSIWSGSILLLIVGVFQFYTIQKFFQYFTYLDDKLRNYEQTFKQLGYNLSVASSQVFSVSKSLSLTLEENNAFTQELFSQTEEMSTLNKKESLTIQETLLSIKAVLSGLKQIEETTTQLQNLSDTSQGIIHESLSEVLEVLVTIQEMKASSSTTITSVKKLTGISQEILNLLGTVNAISDQTHLLALNASIESARAGEAGKGFAVVAEEIRKLSTSTSCAVKDVNTLIDSIQHALEGVNCEVLKNFQKVELGVLKSKHIEESLEKMKLSFGEVVTLVGTISELSKEEMLLVEKAGENINLVENSMEQTASSVENVSHSVSNQKTNMEEVAEMGVRLNQSAQLLSLLLKDYNLGDLSCLQTKGLEDALAHFKEMVNKLSKATAFVQLDTAFHRQALQDLKDTYPFIEAIWTNECHGRFIVSLPPAGIANASVREWFQKSIAGELYVSSPYISAITRMPCITLSAPICEGSGRICGVIGLDITLESNEGY</sequence>
<evidence type="ECO:0000313" key="2">
    <source>
        <dbReference type="Proteomes" id="UP000224460"/>
    </source>
</evidence>
<dbReference type="Proteomes" id="UP000224460">
    <property type="component" value="Unassembled WGS sequence"/>
</dbReference>
<protein>
    <submittedName>
        <fullName evidence="1">Chemotaxis protein</fullName>
    </submittedName>
</protein>
<accession>A0AC61DDC7</accession>
<dbReference type="EMBL" id="PEDL01000008">
    <property type="protein sequence ID" value="PHV70733.1"/>
    <property type="molecule type" value="Genomic_DNA"/>
</dbReference>
<evidence type="ECO:0000313" key="1">
    <source>
        <dbReference type="EMBL" id="PHV70733.1"/>
    </source>
</evidence>
<proteinExistence type="predicted"/>
<keyword evidence="2" id="KW-1185">Reference proteome</keyword>
<gene>
    <name evidence="1" type="ORF">CS063_09400</name>
</gene>
<reference evidence="1" key="1">
    <citation type="submission" date="2017-10" db="EMBL/GenBank/DDBJ databases">
        <title>Genome sequence of cellulolytic Lachnospiraceae bacterium XHS1971 isolated from hotspring sediment.</title>
        <authorList>
            <person name="Vasudevan G."/>
            <person name="Joshi A.J."/>
            <person name="Hivarkar S."/>
            <person name="Lanjekar V.B."/>
            <person name="Dhakephalkar P.K."/>
            <person name="Dagar S."/>
        </authorList>
    </citation>
    <scope>NUCLEOTIDE SEQUENCE</scope>
    <source>
        <strain evidence="1">XHS1971</strain>
    </source>
</reference>